<evidence type="ECO:0000256" key="9">
    <source>
        <dbReference type="SAM" id="Phobius"/>
    </source>
</evidence>
<dbReference type="GO" id="GO:0006895">
    <property type="term" value="P:Golgi to endosome transport"/>
    <property type="evidence" value="ECO:0007669"/>
    <property type="project" value="TreeGrafter"/>
</dbReference>
<feature type="transmembrane region" description="Helical" evidence="9">
    <location>
        <begin position="6"/>
        <end position="24"/>
    </location>
</feature>
<evidence type="ECO:0000313" key="11">
    <source>
        <dbReference type="WBParaSite" id="ACRNAN_scaffold2397.g26670.t1"/>
    </source>
</evidence>
<dbReference type="AlphaFoldDB" id="A0A914DG55"/>
<keyword evidence="5" id="KW-0653">Protein transport</keyword>
<keyword evidence="10" id="KW-1185">Reference proteome</keyword>
<organism evidence="10 11">
    <name type="scientific">Acrobeloides nanus</name>
    <dbReference type="NCBI Taxonomy" id="290746"/>
    <lineage>
        <taxon>Eukaryota</taxon>
        <taxon>Metazoa</taxon>
        <taxon>Ecdysozoa</taxon>
        <taxon>Nematoda</taxon>
        <taxon>Chromadorea</taxon>
        <taxon>Rhabditida</taxon>
        <taxon>Tylenchina</taxon>
        <taxon>Cephalobomorpha</taxon>
        <taxon>Cephaloboidea</taxon>
        <taxon>Cephalobidae</taxon>
        <taxon>Acrobeloides</taxon>
    </lineage>
</organism>
<evidence type="ECO:0000256" key="1">
    <source>
        <dbReference type="ARBA" id="ARBA00004653"/>
    </source>
</evidence>
<evidence type="ECO:0000256" key="7">
    <source>
        <dbReference type="ARBA" id="ARBA00023034"/>
    </source>
</evidence>
<dbReference type="PANTHER" id="PTHR12952">
    <property type="entry name" value="SYS1"/>
    <property type="match status" value="1"/>
</dbReference>
<keyword evidence="6 9" id="KW-1133">Transmembrane helix</keyword>
<dbReference type="Pfam" id="PF09801">
    <property type="entry name" value="SYS1"/>
    <property type="match status" value="1"/>
</dbReference>
<evidence type="ECO:0000256" key="8">
    <source>
        <dbReference type="ARBA" id="ARBA00023136"/>
    </source>
</evidence>
<dbReference type="GO" id="GO:0043001">
    <property type="term" value="P:Golgi to plasma membrane protein transport"/>
    <property type="evidence" value="ECO:0007669"/>
    <property type="project" value="TreeGrafter"/>
</dbReference>
<dbReference type="WBParaSite" id="ACRNAN_scaffold2397.g26670.t1">
    <property type="protein sequence ID" value="ACRNAN_scaffold2397.g26670.t1"/>
    <property type="gene ID" value="ACRNAN_scaffold2397.g26670"/>
</dbReference>
<keyword evidence="4 9" id="KW-0812">Transmembrane</keyword>
<keyword evidence="8 9" id="KW-0472">Membrane</keyword>
<keyword evidence="7" id="KW-0333">Golgi apparatus</keyword>
<proteinExistence type="inferred from homology"/>
<protein>
    <submittedName>
        <fullName evidence="11">Uncharacterized protein</fullName>
    </submittedName>
</protein>
<dbReference type="GO" id="GO:0000139">
    <property type="term" value="C:Golgi membrane"/>
    <property type="evidence" value="ECO:0007669"/>
    <property type="project" value="UniProtKB-SubCell"/>
</dbReference>
<dbReference type="GO" id="GO:0034067">
    <property type="term" value="P:protein localization to Golgi apparatus"/>
    <property type="evidence" value="ECO:0007669"/>
    <property type="project" value="TreeGrafter"/>
</dbReference>
<dbReference type="GO" id="GO:0005802">
    <property type="term" value="C:trans-Golgi network"/>
    <property type="evidence" value="ECO:0007669"/>
    <property type="project" value="TreeGrafter"/>
</dbReference>
<comment type="subcellular location">
    <subcellularLocation>
        <location evidence="1">Golgi apparatus membrane</location>
        <topology evidence="1">Multi-pass membrane protein</topology>
    </subcellularLocation>
</comment>
<keyword evidence="3" id="KW-0813">Transport</keyword>
<evidence type="ECO:0000256" key="2">
    <source>
        <dbReference type="ARBA" id="ARBA00008160"/>
    </source>
</evidence>
<evidence type="ECO:0000256" key="4">
    <source>
        <dbReference type="ARBA" id="ARBA00022692"/>
    </source>
</evidence>
<evidence type="ECO:0000256" key="3">
    <source>
        <dbReference type="ARBA" id="ARBA00022448"/>
    </source>
</evidence>
<evidence type="ECO:0000256" key="6">
    <source>
        <dbReference type="ARBA" id="ARBA00022989"/>
    </source>
</evidence>
<sequence length="96" mass="11007">TVRPMTIIQLLSAIISAYAISHIIQRAKQCLDFTCTFHFWHLVLTSFYNGFIPTSITWWLLQLVSIIVCTVLGEYWCMKKETLDIPLSIPSSKNDA</sequence>
<accession>A0A914DG55</accession>
<name>A0A914DG55_9BILA</name>
<evidence type="ECO:0000313" key="10">
    <source>
        <dbReference type="Proteomes" id="UP000887540"/>
    </source>
</evidence>
<comment type="similarity">
    <text evidence="2">Belongs to the SYS1 family.</text>
</comment>
<reference evidence="11" key="1">
    <citation type="submission" date="2022-11" db="UniProtKB">
        <authorList>
            <consortium name="WormBaseParasite"/>
        </authorList>
    </citation>
    <scope>IDENTIFICATION</scope>
</reference>
<evidence type="ECO:0000256" key="5">
    <source>
        <dbReference type="ARBA" id="ARBA00022927"/>
    </source>
</evidence>
<feature type="transmembrane region" description="Helical" evidence="9">
    <location>
        <begin position="31"/>
        <end position="50"/>
    </location>
</feature>
<dbReference type="InterPro" id="IPR019185">
    <property type="entry name" value="Integral_membrane_SYS1-rel"/>
</dbReference>
<dbReference type="PANTHER" id="PTHR12952:SF0">
    <property type="entry name" value="PROTEIN SYS1 HOMOLOG"/>
    <property type="match status" value="1"/>
</dbReference>
<dbReference type="GO" id="GO:0005829">
    <property type="term" value="C:cytosol"/>
    <property type="evidence" value="ECO:0007669"/>
    <property type="project" value="GOC"/>
</dbReference>
<dbReference type="Proteomes" id="UP000887540">
    <property type="component" value="Unplaced"/>
</dbReference>